<comment type="caution">
    <text evidence="1">The sequence shown here is derived from an EMBL/GenBank/DDBJ whole genome shotgun (WGS) entry which is preliminary data.</text>
</comment>
<evidence type="ECO:0000313" key="2">
    <source>
        <dbReference type="Proteomes" id="UP001217089"/>
    </source>
</evidence>
<name>A0ABQ9DWB7_TEGGR</name>
<evidence type="ECO:0000313" key="1">
    <source>
        <dbReference type="EMBL" id="KAJ8297559.1"/>
    </source>
</evidence>
<keyword evidence="2" id="KW-1185">Reference proteome</keyword>
<dbReference type="InterPro" id="IPR011042">
    <property type="entry name" value="6-blade_b-propeller_TolB-like"/>
</dbReference>
<reference evidence="1 2" key="1">
    <citation type="submission" date="2022-12" db="EMBL/GenBank/DDBJ databases">
        <title>Chromosome-level genome of Tegillarca granosa.</title>
        <authorList>
            <person name="Kim J."/>
        </authorList>
    </citation>
    <scope>NUCLEOTIDE SEQUENCE [LARGE SCALE GENOMIC DNA]</scope>
    <source>
        <strain evidence="1">Teg-2019</strain>
        <tissue evidence="1">Adductor muscle</tissue>
    </source>
</reference>
<sequence>MYSSDKVSIIADNLSPYETQGLCVTSEQDILVCLYNPSRMNDNKVVRMSLNGQIKQTIQYNKQNKPLFSYPQLVTENINGDICVVDDYVTVVVVNNDGQFRFKYPESGKSTHTICSCYGIACDKLGYILISDRLYSQIHQIDSDGKFVQFVLTRQHGIENPFGLSIDNKGQLWTIEIE</sequence>
<dbReference type="EMBL" id="JARBDR010000923">
    <property type="protein sequence ID" value="KAJ8297559.1"/>
    <property type="molecule type" value="Genomic_DNA"/>
</dbReference>
<accession>A0ABQ9DWB7</accession>
<dbReference type="SUPFAM" id="SSF101898">
    <property type="entry name" value="NHL repeat"/>
    <property type="match status" value="1"/>
</dbReference>
<dbReference type="Gene3D" id="2.120.10.30">
    <property type="entry name" value="TolB, C-terminal domain"/>
    <property type="match status" value="1"/>
</dbReference>
<protein>
    <submittedName>
        <fullName evidence="1">Uncharacterized protein</fullName>
    </submittedName>
</protein>
<proteinExistence type="predicted"/>
<dbReference type="Proteomes" id="UP001217089">
    <property type="component" value="Unassembled WGS sequence"/>
</dbReference>
<gene>
    <name evidence="1" type="ORF">KUTeg_024090</name>
</gene>
<organism evidence="1 2">
    <name type="scientific">Tegillarca granosa</name>
    <name type="common">Malaysian cockle</name>
    <name type="synonym">Anadara granosa</name>
    <dbReference type="NCBI Taxonomy" id="220873"/>
    <lineage>
        <taxon>Eukaryota</taxon>
        <taxon>Metazoa</taxon>
        <taxon>Spiralia</taxon>
        <taxon>Lophotrochozoa</taxon>
        <taxon>Mollusca</taxon>
        <taxon>Bivalvia</taxon>
        <taxon>Autobranchia</taxon>
        <taxon>Pteriomorphia</taxon>
        <taxon>Arcoida</taxon>
        <taxon>Arcoidea</taxon>
        <taxon>Arcidae</taxon>
        <taxon>Tegillarca</taxon>
    </lineage>
</organism>